<dbReference type="Gene3D" id="3.30.420.10">
    <property type="entry name" value="Ribonuclease H-like superfamily/Ribonuclease H"/>
    <property type="match status" value="1"/>
</dbReference>
<evidence type="ECO:0000259" key="3">
    <source>
        <dbReference type="PROSITE" id="PS50158"/>
    </source>
</evidence>
<dbReference type="Proteomes" id="UP000717996">
    <property type="component" value="Unassembled WGS sequence"/>
</dbReference>
<feature type="domain" description="CCHC-type" evidence="3">
    <location>
        <begin position="359"/>
        <end position="374"/>
    </location>
</feature>
<evidence type="ECO:0000256" key="1">
    <source>
        <dbReference type="PROSITE-ProRule" id="PRU00047"/>
    </source>
</evidence>
<dbReference type="PANTHER" id="PTHR23022">
    <property type="entry name" value="TRANSPOSABLE ELEMENT-RELATED"/>
    <property type="match status" value="1"/>
</dbReference>
<feature type="region of interest" description="Disordered" evidence="2">
    <location>
        <begin position="453"/>
        <end position="501"/>
    </location>
</feature>
<evidence type="ECO:0000313" key="5">
    <source>
        <dbReference type="Proteomes" id="UP000717996"/>
    </source>
</evidence>
<dbReference type="GO" id="GO:0008270">
    <property type="term" value="F:zinc ion binding"/>
    <property type="evidence" value="ECO:0007669"/>
    <property type="project" value="UniProtKB-KW"/>
</dbReference>
<reference evidence="4" key="1">
    <citation type="journal article" date="2020" name="Microb. Genom.">
        <title>Genetic diversity of clinical and environmental Mucorales isolates obtained from an investigation of mucormycosis cases among solid organ transplant recipients.</title>
        <authorList>
            <person name="Nguyen M.H."/>
            <person name="Kaul D."/>
            <person name="Muto C."/>
            <person name="Cheng S.J."/>
            <person name="Richter R.A."/>
            <person name="Bruno V.M."/>
            <person name="Liu G."/>
            <person name="Beyhan S."/>
            <person name="Sundermann A.J."/>
            <person name="Mounaud S."/>
            <person name="Pasculle A.W."/>
            <person name="Nierman W.C."/>
            <person name="Driscoll E."/>
            <person name="Cumbie R."/>
            <person name="Clancy C.J."/>
            <person name="Dupont C.L."/>
        </authorList>
    </citation>
    <scope>NUCLEOTIDE SEQUENCE</scope>
    <source>
        <strain evidence="4">GL16</strain>
    </source>
</reference>
<sequence length="550" mass="63479">MSKMLPSDTQNSIQALLENSIDPTVIGKRVGVHRNTVNRYANKWMHNRIRKSGDKPSIVAKSTRRYIKRQVFTGYLKTAKDVQMKLEEIGHPMSYQSAINVLHAVEIYAEIKKKKPLLTEKHKKARLAWAKKHQYWAVHDWRRVIFSGETKINIWGPDGCKYYWKKKRDRLHPHHIDVIPGYACQDYNGAMNSELYQEILTTSLKDTMEYYDLNWETSVFQHDNDPKHRSKPTTQWMKDSVMVCIDDWPSQSPDPNPIEHVWHHLKLKLSIEALTKFGNIMDFGLKYESSRGFFTGLGYAVIQRPKANSFNKLEHIIYFNGGKEFCYATFPDMPVWCRYCHSEGHTKYECAKSKARILCYSCDKYGHMSKECPSPARSKTNGTKPFKKQRKINRSSEQVEDIDSPSTAQLPASHELLKSQWAPPKSPTIQYNDTQTQAIVEAQSFFSSNPFEALHEKSKESDDVEKEDDEMNDLDYDPEGDDEDSSTDDDNDSVQEISPEEVDILMKDVDDDIDNVDSNITSSASTSVKLRTYVSSEIFGTYNMKTVRSQ</sequence>
<feature type="region of interest" description="Disordered" evidence="2">
    <location>
        <begin position="367"/>
        <end position="408"/>
    </location>
</feature>
<keyword evidence="1" id="KW-0862">Zinc</keyword>
<dbReference type="InterPro" id="IPR036875">
    <property type="entry name" value="Znf_CCHC_sf"/>
</dbReference>
<name>A0A9P6XYD4_RHIOR</name>
<protein>
    <recommendedName>
        <fullName evidence="3">CCHC-type domain-containing protein</fullName>
    </recommendedName>
</protein>
<dbReference type="SUPFAM" id="SSF57756">
    <property type="entry name" value="Retrovirus zinc finger-like domains"/>
    <property type="match status" value="1"/>
</dbReference>
<keyword evidence="1" id="KW-0479">Metal-binding</keyword>
<keyword evidence="1" id="KW-0863">Zinc-finger</keyword>
<accession>A0A9P6XYD4</accession>
<dbReference type="Gene3D" id="4.10.60.10">
    <property type="entry name" value="Zinc finger, CCHC-type"/>
    <property type="match status" value="1"/>
</dbReference>
<dbReference type="InterPro" id="IPR036397">
    <property type="entry name" value="RNaseH_sf"/>
</dbReference>
<evidence type="ECO:0000313" key="4">
    <source>
        <dbReference type="EMBL" id="KAG1535256.1"/>
    </source>
</evidence>
<feature type="compositionally biased region" description="Acidic residues" evidence="2">
    <location>
        <begin position="462"/>
        <end position="501"/>
    </location>
</feature>
<evidence type="ECO:0000256" key="2">
    <source>
        <dbReference type="SAM" id="MobiDB-lite"/>
    </source>
</evidence>
<dbReference type="AlphaFoldDB" id="A0A9P6XYD4"/>
<dbReference type="InterPro" id="IPR001878">
    <property type="entry name" value="Znf_CCHC"/>
</dbReference>
<dbReference type="GO" id="GO:0015074">
    <property type="term" value="P:DNA integration"/>
    <property type="evidence" value="ECO:0007669"/>
    <property type="project" value="InterPro"/>
</dbReference>
<dbReference type="EMBL" id="JAANIT010002881">
    <property type="protein sequence ID" value="KAG1535256.1"/>
    <property type="molecule type" value="Genomic_DNA"/>
</dbReference>
<dbReference type="InterPro" id="IPR052338">
    <property type="entry name" value="Transposase_5"/>
</dbReference>
<dbReference type="PROSITE" id="PS50158">
    <property type="entry name" value="ZF_CCHC"/>
    <property type="match status" value="1"/>
</dbReference>
<comment type="caution">
    <text evidence="4">The sequence shown here is derived from an EMBL/GenBank/DDBJ whole genome shotgun (WGS) entry which is preliminary data.</text>
</comment>
<dbReference type="PANTHER" id="PTHR23022:SF134">
    <property type="entry name" value="TRANSPOSABLE ELEMENT TC1 TRANSPOSASE"/>
    <property type="match status" value="1"/>
</dbReference>
<dbReference type="SMART" id="SM00343">
    <property type="entry name" value="ZnF_C2HC"/>
    <property type="match status" value="2"/>
</dbReference>
<gene>
    <name evidence="4" type="ORF">G6F51_011638</name>
</gene>
<dbReference type="GO" id="GO:0003677">
    <property type="term" value="F:DNA binding"/>
    <property type="evidence" value="ECO:0007669"/>
    <property type="project" value="InterPro"/>
</dbReference>
<dbReference type="GO" id="GO:0006313">
    <property type="term" value="P:DNA transposition"/>
    <property type="evidence" value="ECO:0007669"/>
    <property type="project" value="InterPro"/>
</dbReference>
<dbReference type="InterPro" id="IPR002492">
    <property type="entry name" value="Transposase_Tc1-like"/>
</dbReference>
<dbReference type="Pfam" id="PF01498">
    <property type="entry name" value="HTH_Tnp_Tc3_2"/>
    <property type="match status" value="1"/>
</dbReference>
<proteinExistence type="predicted"/>
<organism evidence="4 5">
    <name type="scientific">Rhizopus oryzae</name>
    <name type="common">Mucormycosis agent</name>
    <name type="synonym">Rhizopus arrhizus var. delemar</name>
    <dbReference type="NCBI Taxonomy" id="64495"/>
    <lineage>
        <taxon>Eukaryota</taxon>
        <taxon>Fungi</taxon>
        <taxon>Fungi incertae sedis</taxon>
        <taxon>Mucoromycota</taxon>
        <taxon>Mucoromycotina</taxon>
        <taxon>Mucoromycetes</taxon>
        <taxon>Mucorales</taxon>
        <taxon>Mucorineae</taxon>
        <taxon>Rhizopodaceae</taxon>
        <taxon>Rhizopus</taxon>
    </lineage>
</organism>
<dbReference type="Pfam" id="PF00098">
    <property type="entry name" value="zf-CCHC"/>
    <property type="match status" value="1"/>
</dbReference>